<keyword evidence="2" id="KW-1185">Reference proteome</keyword>
<dbReference type="PROSITE" id="PS51257">
    <property type="entry name" value="PROKAR_LIPOPROTEIN"/>
    <property type="match status" value="1"/>
</dbReference>
<dbReference type="AlphaFoldDB" id="A0A1H6BVA4"/>
<gene>
    <name evidence="1" type="ORF">SAMN04488115_108112</name>
</gene>
<dbReference type="RefSeq" id="WP_146071421.1">
    <property type="nucleotide sequence ID" value="NZ_FNUY01000008.1"/>
</dbReference>
<organism evidence="1 2">
    <name type="scientific">Bosea lathyri</name>
    <dbReference type="NCBI Taxonomy" id="1036778"/>
    <lineage>
        <taxon>Bacteria</taxon>
        <taxon>Pseudomonadati</taxon>
        <taxon>Pseudomonadota</taxon>
        <taxon>Alphaproteobacteria</taxon>
        <taxon>Hyphomicrobiales</taxon>
        <taxon>Boseaceae</taxon>
        <taxon>Bosea</taxon>
    </lineage>
</organism>
<sequence length="101" mass="10839">MRALLAVAVAAITLTACTTIEQREASEQERFASFVGQSVDTFIRQTTIAPTSYYPTSTGRVFVAATGTCNLLIDATPTSRTVGADSWRITRVTYRGGCANI</sequence>
<evidence type="ECO:0000313" key="2">
    <source>
        <dbReference type="Proteomes" id="UP000236743"/>
    </source>
</evidence>
<dbReference type="EMBL" id="FNUY01000008">
    <property type="protein sequence ID" value="SEG64638.1"/>
    <property type="molecule type" value="Genomic_DNA"/>
</dbReference>
<protein>
    <submittedName>
        <fullName evidence="1">Uncharacterized protein</fullName>
    </submittedName>
</protein>
<evidence type="ECO:0000313" key="1">
    <source>
        <dbReference type="EMBL" id="SEG64638.1"/>
    </source>
</evidence>
<reference evidence="1 2" key="1">
    <citation type="submission" date="2016-10" db="EMBL/GenBank/DDBJ databases">
        <authorList>
            <person name="de Groot N.N."/>
        </authorList>
    </citation>
    <scope>NUCLEOTIDE SEQUENCE [LARGE SCALE GENOMIC DNA]</scope>
    <source>
        <strain evidence="1 2">DSM 26656</strain>
    </source>
</reference>
<dbReference type="Proteomes" id="UP000236743">
    <property type="component" value="Unassembled WGS sequence"/>
</dbReference>
<accession>A0A1H6BVA4</accession>
<proteinExistence type="predicted"/>
<name>A0A1H6BVA4_9HYPH</name>